<evidence type="ECO:0000313" key="2">
    <source>
        <dbReference type="WBParaSite" id="JU765_v2.g5771.t1"/>
    </source>
</evidence>
<sequence length="463" mass="52381">MLTVKDDVTFTNERGCTDKLNGTMENVLTCDTALCNSFNDYPVVDLEKHTNICYKSVKGKLMYTKHRDCALSDKSFDEEKMIMTCTTSRCNSLKESPVNKTFFACFENDAAGNFTVTACLDDNVGCFVKVSENKDEFYVYTAERGCANNTVVGHNMIHVCNSSLCNSPGHDQQFPLDGTALSCYVANGEGEEVKHELCKLGSVGCSVETVDADPRDWEEGEVYSHKRGCAYDDKPHDRENWPRITCKSPRCNSIDKYRPSKKAFFCAFTERDTLYACIDKICYIKTAQSLSYEKVFLEERGCANESHLEMKDVYLCKESQCNIFRFRPAFNFESHDICSKTIDDDIFFVNCPSGKPSCSYGKNPYYYGDPYYYGGYDRDCYKYYYEMPNCTGSKCNSVEKIPNILRCIGSDNEPKLCESDEECVVVLGDVKQRGCASDNFVDSEKNGILKCKGDLCNSKENMP</sequence>
<proteinExistence type="predicted"/>
<name>A0AC34RCT0_9BILA</name>
<protein>
    <submittedName>
        <fullName evidence="2">Uncharacterized protein</fullName>
    </submittedName>
</protein>
<organism evidence="1 2">
    <name type="scientific">Panagrolaimus sp. JU765</name>
    <dbReference type="NCBI Taxonomy" id="591449"/>
    <lineage>
        <taxon>Eukaryota</taxon>
        <taxon>Metazoa</taxon>
        <taxon>Ecdysozoa</taxon>
        <taxon>Nematoda</taxon>
        <taxon>Chromadorea</taxon>
        <taxon>Rhabditida</taxon>
        <taxon>Tylenchina</taxon>
        <taxon>Panagrolaimomorpha</taxon>
        <taxon>Panagrolaimoidea</taxon>
        <taxon>Panagrolaimidae</taxon>
        <taxon>Panagrolaimus</taxon>
    </lineage>
</organism>
<reference evidence="2" key="1">
    <citation type="submission" date="2022-11" db="UniProtKB">
        <authorList>
            <consortium name="WormBaseParasite"/>
        </authorList>
    </citation>
    <scope>IDENTIFICATION</scope>
</reference>
<dbReference type="WBParaSite" id="JU765_v2.g5771.t1">
    <property type="protein sequence ID" value="JU765_v2.g5771.t1"/>
    <property type="gene ID" value="JU765_v2.g5771"/>
</dbReference>
<accession>A0AC34RCT0</accession>
<evidence type="ECO:0000313" key="1">
    <source>
        <dbReference type="Proteomes" id="UP000887576"/>
    </source>
</evidence>
<dbReference type="Proteomes" id="UP000887576">
    <property type="component" value="Unplaced"/>
</dbReference>